<name>A0A2T2N1E3_CORCC</name>
<evidence type="ECO:0000313" key="2">
    <source>
        <dbReference type="EMBL" id="PSN59247.1"/>
    </source>
</evidence>
<dbReference type="InterPro" id="IPR053209">
    <property type="entry name" value="Gramillin-biosynth_MTr"/>
</dbReference>
<dbReference type="Pfam" id="PF00856">
    <property type="entry name" value="SET"/>
    <property type="match status" value="1"/>
</dbReference>
<dbReference type="CDD" id="cd20071">
    <property type="entry name" value="SET_SMYD"/>
    <property type="match status" value="1"/>
</dbReference>
<sequence length="719" mass="82377">MDVRKDFDEFAQIIKQQKLVLQKAKKRQGQCPHDRKPREVMLSNFMTALMVNSAKREHKEERLLHSSFIPPAYLPCIESIDNLKPITIGCLRLETHHRGTYLLVRAITPPNRMTGILVLVEDYHEDVTVLQLYQQEEECSREATDIVDKGSILLIKEPFFKVMASGEDRRVPEAWRPRLIEMQSSAESLKLKGNTLMEQGKYWRAIKEYSNALSQSVNSCEIDVIKRNRSLAYLKIRRYDAALSDTGFPDFGDEHSEKALFRAAEALYHLTRFEECCKVLEMLRKDFPDNKQAIVVLDRARRRCAEKGSGNFDFKLLQAEAKKYRPPHLDHATYVGPVEVRRTISKGRGLFVTKPIKVGDLILCEKAFSHAYVDDTDNANASLTFLMNPETNKGFMGGQADLIRMIVQKLYNNPSTASSFTELHHGTYRAANVLYVDEQPVVDTFLIERIMSLNVFGCPVSSLNSHKDAIANVPQKPTLFHSCGIWVNASYINHNCIGNVRRSFIGDMMIVRAAKDLEADTEITFPYEAPNDSNISDMQEKFKNWDFICDCAFCENAKRSKASAAIERRKLMEKLKRLCALSQSHDIQTEKMERLLKAIDNTYTPPANELPRLLLWDPQLLLARIYLNRNDTMRGLESPNKTLESLGFIITGADCTPADFRVVRWGHVVDHLVDIFLYVRSVFEAFTAWEKSKQAEQYARIAYRVLVGEDTSFDRSYPK</sequence>
<reference evidence="2 3" key="1">
    <citation type="journal article" date="2018" name="Front. Microbiol.">
        <title>Genome-Wide Analysis of Corynespora cassiicola Leaf Fall Disease Putative Effectors.</title>
        <authorList>
            <person name="Lopez D."/>
            <person name="Ribeiro S."/>
            <person name="Label P."/>
            <person name="Fumanal B."/>
            <person name="Venisse J.S."/>
            <person name="Kohler A."/>
            <person name="de Oliveira R.R."/>
            <person name="Labutti K."/>
            <person name="Lipzen A."/>
            <person name="Lail K."/>
            <person name="Bauer D."/>
            <person name="Ohm R.A."/>
            <person name="Barry K.W."/>
            <person name="Spatafora J."/>
            <person name="Grigoriev I.V."/>
            <person name="Martin F.M."/>
            <person name="Pujade-Renaud V."/>
        </authorList>
    </citation>
    <scope>NUCLEOTIDE SEQUENCE [LARGE SCALE GENOMIC DNA]</scope>
    <source>
        <strain evidence="2 3">Philippines</strain>
    </source>
</reference>
<dbReference type="InterPro" id="IPR046341">
    <property type="entry name" value="SET_dom_sf"/>
</dbReference>
<dbReference type="Gene3D" id="1.25.40.10">
    <property type="entry name" value="Tetratricopeptide repeat domain"/>
    <property type="match status" value="1"/>
</dbReference>
<dbReference type="SUPFAM" id="SSF48452">
    <property type="entry name" value="TPR-like"/>
    <property type="match status" value="1"/>
</dbReference>
<dbReference type="OrthoDB" id="438641at2759"/>
<evidence type="ECO:0000313" key="3">
    <source>
        <dbReference type="Proteomes" id="UP000240883"/>
    </source>
</evidence>
<dbReference type="EMBL" id="KZ678160">
    <property type="protein sequence ID" value="PSN59247.1"/>
    <property type="molecule type" value="Genomic_DNA"/>
</dbReference>
<proteinExistence type="predicted"/>
<dbReference type="SMART" id="SM00317">
    <property type="entry name" value="SET"/>
    <property type="match status" value="1"/>
</dbReference>
<feature type="domain" description="SET" evidence="1">
    <location>
        <begin position="336"/>
        <end position="528"/>
    </location>
</feature>
<dbReference type="InterPro" id="IPR001214">
    <property type="entry name" value="SET_dom"/>
</dbReference>
<dbReference type="InterPro" id="IPR011990">
    <property type="entry name" value="TPR-like_helical_dom_sf"/>
</dbReference>
<dbReference type="PANTHER" id="PTHR47643:SF2">
    <property type="entry name" value="TPR DOMAIN PROTEIN (AFU_ORTHOLOGUE AFUA_5G12710)"/>
    <property type="match status" value="1"/>
</dbReference>
<dbReference type="Gene3D" id="2.170.270.10">
    <property type="entry name" value="SET domain"/>
    <property type="match status" value="1"/>
</dbReference>
<accession>A0A2T2N1E3</accession>
<dbReference type="AlphaFoldDB" id="A0A2T2N1E3"/>
<organism evidence="2 3">
    <name type="scientific">Corynespora cassiicola Philippines</name>
    <dbReference type="NCBI Taxonomy" id="1448308"/>
    <lineage>
        <taxon>Eukaryota</taxon>
        <taxon>Fungi</taxon>
        <taxon>Dikarya</taxon>
        <taxon>Ascomycota</taxon>
        <taxon>Pezizomycotina</taxon>
        <taxon>Dothideomycetes</taxon>
        <taxon>Pleosporomycetidae</taxon>
        <taxon>Pleosporales</taxon>
        <taxon>Corynesporascaceae</taxon>
        <taxon>Corynespora</taxon>
    </lineage>
</organism>
<dbReference type="PROSITE" id="PS50280">
    <property type="entry name" value="SET"/>
    <property type="match status" value="1"/>
</dbReference>
<dbReference type="Proteomes" id="UP000240883">
    <property type="component" value="Unassembled WGS sequence"/>
</dbReference>
<keyword evidence="3" id="KW-1185">Reference proteome</keyword>
<gene>
    <name evidence="2" type="ORF">BS50DRAFT_682380</name>
</gene>
<dbReference type="SUPFAM" id="SSF82199">
    <property type="entry name" value="SET domain"/>
    <property type="match status" value="1"/>
</dbReference>
<protein>
    <recommendedName>
        <fullName evidence="1">SET domain-containing protein</fullName>
    </recommendedName>
</protein>
<dbReference type="STRING" id="1448308.A0A2T2N1E3"/>
<evidence type="ECO:0000259" key="1">
    <source>
        <dbReference type="PROSITE" id="PS50280"/>
    </source>
</evidence>
<dbReference type="PANTHER" id="PTHR47643">
    <property type="entry name" value="TPR DOMAIN PROTEIN (AFU_ORTHOLOGUE AFUA_5G12710)"/>
    <property type="match status" value="1"/>
</dbReference>